<dbReference type="AlphaFoldDB" id="A0A853IUV0"/>
<evidence type="ECO:0000313" key="1">
    <source>
        <dbReference type="EMBL" id="NZA01157.1"/>
    </source>
</evidence>
<comment type="caution">
    <text evidence="1">The sequence shown here is derived from an EMBL/GenBank/DDBJ whole genome shotgun (WGS) entry which is preliminary data.</text>
</comment>
<organism evidence="1 2">
    <name type="scientific">Ottowia beijingensis</name>
    <dbReference type="NCBI Taxonomy" id="1207057"/>
    <lineage>
        <taxon>Bacteria</taxon>
        <taxon>Pseudomonadati</taxon>
        <taxon>Pseudomonadota</taxon>
        <taxon>Betaproteobacteria</taxon>
        <taxon>Burkholderiales</taxon>
        <taxon>Comamonadaceae</taxon>
        <taxon>Ottowia</taxon>
    </lineage>
</organism>
<name>A0A853IUV0_9BURK</name>
<reference evidence="1 2" key="1">
    <citation type="submission" date="2020-07" db="EMBL/GenBank/DDBJ databases">
        <authorList>
            <person name="Maaloum M."/>
        </authorList>
    </citation>
    <scope>NUCLEOTIDE SEQUENCE [LARGE SCALE GENOMIC DNA]</scope>
    <source>
        <strain evidence="1 2">GCS-AN-3</strain>
    </source>
</reference>
<dbReference type="RefSeq" id="WP_180549661.1">
    <property type="nucleotide sequence ID" value="NZ_JACCKX010000001.1"/>
</dbReference>
<dbReference type="EMBL" id="JACCKX010000001">
    <property type="protein sequence ID" value="NZA01157.1"/>
    <property type="molecule type" value="Genomic_DNA"/>
</dbReference>
<dbReference type="Proteomes" id="UP000589716">
    <property type="component" value="Unassembled WGS sequence"/>
</dbReference>
<keyword evidence="2" id="KW-1185">Reference proteome</keyword>
<evidence type="ECO:0000313" key="2">
    <source>
        <dbReference type="Proteomes" id="UP000589716"/>
    </source>
</evidence>
<proteinExistence type="predicted"/>
<sequence length="109" mass="11897">MPYALQEWRRMAGVAREAGFHVVVFRDPRVAQDEWLQAVAAAGAMELTEAPALDPDTGRACQVLNHSPATIVVRCGRAHPWPILGVMPDAAWHGLLQARGTELEAVSCR</sequence>
<accession>A0A853IUV0</accession>
<gene>
    <name evidence="1" type="ORF">H0I39_04150</name>
</gene>
<protein>
    <submittedName>
        <fullName evidence="1">Uncharacterized protein</fullName>
    </submittedName>
</protein>